<feature type="compositionally biased region" description="Acidic residues" evidence="1">
    <location>
        <begin position="270"/>
        <end position="279"/>
    </location>
</feature>
<reference evidence="2 3" key="1">
    <citation type="journal article" date="2016" name="Front. Microbiol.">
        <title>Genome and transcriptome sequences reveal the specific parasitism of the nematophagous Purpureocillium lilacinum 36-1.</title>
        <authorList>
            <person name="Xie J."/>
            <person name="Li S."/>
            <person name="Mo C."/>
            <person name="Xiao X."/>
            <person name="Peng D."/>
            <person name="Wang G."/>
            <person name="Xiao Y."/>
        </authorList>
    </citation>
    <scope>NUCLEOTIDE SEQUENCE [LARGE SCALE GENOMIC DNA]</scope>
    <source>
        <strain evidence="2 3">36-1</strain>
    </source>
</reference>
<protein>
    <submittedName>
        <fullName evidence="2">Uncharacterized protein</fullName>
    </submittedName>
</protein>
<name>A0A2U3E6K0_PURLI</name>
<dbReference type="AlphaFoldDB" id="A0A2U3E6K0"/>
<gene>
    <name evidence="2" type="ORF">PCL_00251</name>
</gene>
<evidence type="ECO:0000256" key="1">
    <source>
        <dbReference type="SAM" id="MobiDB-lite"/>
    </source>
</evidence>
<feature type="region of interest" description="Disordered" evidence="1">
    <location>
        <begin position="1"/>
        <end position="60"/>
    </location>
</feature>
<evidence type="ECO:0000313" key="2">
    <source>
        <dbReference type="EMBL" id="PWI70107.1"/>
    </source>
</evidence>
<sequence>MLAKLGPVRPVRPKRALQSHGGGQSRGHGADDGAGVGTGGDGRLAGRGRDGARAGGVGGPGAGGGGGGGAGGLNGAGLAAGGRRHLADAGAQLIARLLDQGELRRVAALLDAVVGRGLRLCDGFGLAEADRIALVGAAVRLGRFRDAGDLCACVRVVSAWGLTVRLHTRSDNDAIRPAKTGKGPAAHMGKLLTAHAGNLEMSGTAAASPQRARATMAAFILGDVEKECTLGAETRDVVRVSFSTASAVHEAAKWERRRRTDGGSGGLDGHDDDEDDDNTGTDPSTNVSLASLVEMQSRASSPPNAATPLYSLLNPGANSSLLYSIVPGKPLAAGKICGTEDMALYEFPILCSIGGMNHQCFLHAARVPAGNRSSSPPPPVSPGPCYVLSCTYPRKRAPPPMASPRPSNHRTPN</sequence>
<comment type="caution">
    <text evidence="2">The sequence shown here is derived from an EMBL/GenBank/DDBJ whole genome shotgun (WGS) entry which is preliminary data.</text>
</comment>
<feature type="compositionally biased region" description="Basic and acidic residues" evidence="1">
    <location>
        <begin position="251"/>
        <end position="261"/>
    </location>
</feature>
<feature type="compositionally biased region" description="Gly residues" evidence="1">
    <location>
        <begin position="20"/>
        <end position="45"/>
    </location>
</feature>
<accession>A0A2U3E6K0</accession>
<evidence type="ECO:0000313" key="3">
    <source>
        <dbReference type="Proteomes" id="UP000245956"/>
    </source>
</evidence>
<dbReference type="Proteomes" id="UP000245956">
    <property type="component" value="Unassembled WGS sequence"/>
</dbReference>
<proteinExistence type="predicted"/>
<feature type="region of interest" description="Disordered" evidence="1">
    <location>
        <begin position="251"/>
        <end position="286"/>
    </location>
</feature>
<organism evidence="2 3">
    <name type="scientific">Purpureocillium lilacinum</name>
    <name type="common">Paecilomyces lilacinus</name>
    <dbReference type="NCBI Taxonomy" id="33203"/>
    <lineage>
        <taxon>Eukaryota</taxon>
        <taxon>Fungi</taxon>
        <taxon>Dikarya</taxon>
        <taxon>Ascomycota</taxon>
        <taxon>Pezizomycotina</taxon>
        <taxon>Sordariomycetes</taxon>
        <taxon>Hypocreomycetidae</taxon>
        <taxon>Hypocreales</taxon>
        <taxon>Ophiocordycipitaceae</taxon>
        <taxon>Purpureocillium</taxon>
    </lineage>
</organism>
<dbReference type="EMBL" id="LCWV01000010">
    <property type="protein sequence ID" value="PWI70107.1"/>
    <property type="molecule type" value="Genomic_DNA"/>
</dbReference>